<gene>
    <name evidence="2" type="ORF">EHQ23_14250</name>
    <name evidence="3" type="ORF">EHQ26_01680</name>
</gene>
<dbReference type="AlphaFoldDB" id="A0A4R9IRM4"/>
<protein>
    <submittedName>
        <fullName evidence="2">Uncharacterized protein</fullName>
    </submittedName>
</protein>
<keyword evidence="5" id="KW-1185">Reference proteome</keyword>
<dbReference type="Proteomes" id="UP000297918">
    <property type="component" value="Unassembled WGS sequence"/>
</dbReference>
<reference evidence="4 5" key="2">
    <citation type="journal article" date="2019" name="PLoS Negl. Trop. Dis.">
        <title>Revisiting the worldwide diversity of Leptospira species in the environment.</title>
        <authorList>
            <person name="Vincent A.T."/>
            <person name="Schiettekatte O."/>
            <person name="Bourhy P."/>
            <person name="Veyrier F.J."/>
            <person name="Picardeau M."/>
        </authorList>
    </citation>
    <scope>NUCLEOTIDE SEQUENCE [LARGE SCALE GENOMIC DNA]</scope>
    <source>
        <strain evidence="2 4">201800280</strain>
        <strain evidence="5">201800281</strain>
    </source>
</reference>
<reference evidence="3" key="1">
    <citation type="submission" date="2018-10" db="EMBL/GenBank/DDBJ databases">
        <authorList>
            <person name="Vincent A.T."/>
            <person name="Schiettekatte O."/>
            <person name="Bourhy P."/>
            <person name="Veyrier F.J."/>
            <person name="Picardeau M."/>
        </authorList>
    </citation>
    <scope>NUCLEOTIDE SEQUENCE</scope>
    <source>
        <strain evidence="3">201800281</strain>
    </source>
</reference>
<dbReference type="RefSeq" id="WP_135747045.1">
    <property type="nucleotide sequence ID" value="NZ_RQFL01000007.1"/>
</dbReference>
<sequence length="65" mass="7624">MAKIIVLSILLFLVLRWVSRILILPAKIAEEFGNKQKEREERESYQSPWAKPKEKDISDRGKIVD</sequence>
<name>A0A4R9IRM4_9LEPT</name>
<feature type="region of interest" description="Disordered" evidence="1">
    <location>
        <begin position="35"/>
        <end position="65"/>
    </location>
</feature>
<evidence type="ECO:0000313" key="5">
    <source>
        <dbReference type="Proteomes" id="UP000297918"/>
    </source>
</evidence>
<comment type="caution">
    <text evidence="2">The sequence shown here is derived from an EMBL/GenBank/DDBJ whole genome shotgun (WGS) entry which is preliminary data.</text>
</comment>
<feature type="compositionally biased region" description="Basic and acidic residues" evidence="1">
    <location>
        <begin position="51"/>
        <end position="65"/>
    </location>
</feature>
<evidence type="ECO:0000313" key="4">
    <source>
        <dbReference type="Proteomes" id="UP000297394"/>
    </source>
</evidence>
<dbReference type="EMBL" id="RQFM01000022">
    <property type="protein sequence ID" value="TGK85783.1"/>
    <property type="molecule type" value="Genomic_DNA"/>
</dbReference>
<evidence type="ECO:0000256" key="1">
    <source>
        <dbReference type="SAM" id="MobiDB-lite"/>
    </source>
</evidence>
<dbReference type="Proteomes" id="UP000297394">
    <property type="component" value="Unassembled WGS sequence"/>
</dbReference>
<evidence type="ECO:0000313" key="2">
    <source>
        <dbReference type="EMBL" id="TGK85783.1"/>
    </source>
</evidence>
<dbReference type="EMBL" id="RQFL01000007">
    <property type="protein sequence ID" value="TGK94681.1"/>
    <property type="molecule type" value="Genomic_DNA"/>
</dbReference>
<proteinExistence type="predicted"/>
<evidence type="ECO:0000313" key="3">
    <source>
        <dbReference type="EMBL" id="TGK94681.1"/>
    </source>
</evidence>
<accession>A0A4R9IRM4</accession>
<dbReference type="OrthoDB" id="345759at2"/>
<organism evidence="2 4">
    <name type="scientific">Leptospira bourretii</name>
    <dbReference type="NCBI Taxonomy" id="2484962"/>
    <lineage>
        <taxon>Bacteria</taxon>
        <taxon>Pseudomonadati</taxon>
        <taxon>Spirochaetota</taxon>
        <taxon>Spirochaetia</taxon>
        <taxon>Leptospirales</taxon>
        <taxon>Leptospiraceae</taxon>
        <taxon>Leptospira</taxon>
    </lineage>
</organism>
<feature type="compositionally biased region" description="Basic and acidic residues" evidence="1">
    <location>
        <begin position="35"/>
        <end position="44"/>
    </location>
</feature>